<feature type="binding site" description="axial binding residue" evidence="5">
    <location>
        <position position="153"/>
    </location>
    <ligand>
        <name>heme c</name>
        <dbReference type="ChEBI" id="CHEBI:61717"/>
        <label>2</label>
    </ligand>
    <ligandPart>
        <name>Fe</name>
        <dbReference type="ChEBI" id="CHEBI:18248"/>
    </ligandPart>
</feature>
<dbReference type="SUPFAM" id="SSF46626">
    <property type="entry name" value="Cytochrome c"/>
    <property type="match status" value="2"/>
</dbReference>
<gene>
    <name evidence="8" type="ORF">C4E15_13930</name>
</gene>
<dbReference type="EMBL" id="PREU01000005">
    <property type="protein sequence ID" value="PPA75862.1"/>
    <property type="molecule type" value="Genomic_DNA"/>
</dbReference>
<dbReference type="GO" id="GO:0005506">
    <property type="term" value="F:iron ion binding"/>
    <property type="evidence" value="ECO:0007669"/>
    <property type="project" value="InterPro"/>
</dbReference>
<dbReference type="AlphaFoldDB" id="A0A2S5GRZ1"/>
<dbReference type="OrthoDB" id="9773456at2"/>
<dbReference type="GO" id="GO:0042597">
    <property type="term" value="C:periplasmic space"/>
    <property type="evidence" value="ECO:0007669"/>
    <property type="project" value="InterPro"/>
</dbReference>
<dbReference type="PANTHER" id="PTHR33751">
    <property type="entry name" value="CBB3-TYPE CYTOCHROME C OXIDASE SUBUNIT FIXP"/>
    <property type="match status" value="1"/>
</dbReference>
<proteinExistence type="predicted"/>
<feature type="signal peptide" evidence="6">
    <location>
        <begin position="1"/>
        <end position="22"/>
    </location>
</feature>
<feature type="binding site" description="covalent" evidence="4">
    <location>
        <position position="152"/>
    </location>
    <ligand>
        <name>heme c</name>
        <dbReference type="ChEBI" id="CHEBI:61717"/>
        <label>2</label>
    </ligand>
</feature>
<dbReference type="GO" id="GO:0020037">
    <property type="term" value="F:heme binding"/>
    <property type="evidence" value="ECO:0007669"/>
    <property type="project" value="InterPro"/>
</dbReference>
<protein>
    <submittedName>
        <fullName evidence="8">Cytochrome C</fullName>
    </submittedName>
</protein>
<name>A0A2S5GRZ1_9BURK</name>
<comment type="PTM">
    <text evidence="4">Binds 2 heme c groups covalently per subunit.</text>
</comment>
<dbReference type="Proteomes" id="UP000239990">
    <property type="component" value="Unassembled WGS sequence"/>
</dbReference>
<dbReference type="InterPro" id="IPR036909">
    <property type="entry name" value="Cyt_c-like_dom_sf"/>
</dbReference>
<feature type="binding site" description="covalent" evidence="4">
    <location>
        <position position="47"/>
    </location>
    <ligand>
        <name>heme c</name>
        <dbReference type="ChEBI" id="CHEBI:61717"/>
        <label>1</label>
    </ligand>
</feature>
<feature type="binding site" description="axial binding residue" evidence="5">
    <location>
        <position position="48"/>
    </location>
    <ligand>
        <name>heme c</name>
        <dbReference type="ChEBI" id="CHEBI:61717"/>
        <label>1</label>
    </ligand>
    <ligandPart>
        <name>Fe</name>
        <dbReference type="ChEBI" id="CHEBI:18248"/>
    </ligandPart>
</feature>
<dbReference type="InterPro" id="IPR009056">
    <property type="entry name" value="Cyt_c-like_dom"/>
</dbReference>
<keyword evidence="6" id="KW-0732">Signal</keyword>
<dbReference type="RefSeq" id="WP_104143910.1">
    <property type="nucleotide sequence ID" value="NZ_PREU01000005.1"/>
</dbReference>
<keyword evidence="3 5" id="KW-0408">Iron</keyword>
<evidence type="ECO:0000256" key="4">
    <source>
        <dbReference type="PIRSR" id="PIRSR000005-1"/>
    </source>
</evidence>
<evidence type="ECO:0000256" key="5">
    <source>
        <dbReference type="PIRSR" id="PIRSR000005-2"/>
    </source>
</evidence>
<dbReference type="Pfam" id="PF13442">
    <property type="entry name" value="Cytochrome_CBB3"/>
    <property type="match status" value="1"/>
</dbReference>
<feature type="binding site" description="covalent" evidence="4">
    <location>
        <position position="44"/>
    </location>
    <ligand>
        <name>heme c</name>
        <dbReference type="ChEBI" id="CHEBI:61717"/>
        <label>1</label>
    </ligand>
</feature>
<feature type="chain" id="PRO_5015764016" evidence="6">
    <location>
        <begin position="23"/>
        <end position="236"/>
    </location>
</feature>
<dbReference type="InterPro" id="IPR024167">
    <property type="entry name" value="Cytochrome_c4-like"/>
</dbReference>
<keyword evidence="2 5" id="KW-0479">Metal-binding</keyword>
<reference evidence="8 9" key="1">
    <citation type="submission" date="2018-02" db="EMBL/GenBank/DDBJ databases">
        <title>Draft Genome of Achromobacter spanius stain 6.</title>
        <authorList>
            <person name="Gunasekera T.S."/>
            <person name="Radwan O."/>
            <person name="Ruiz O.N."/>
        </authorList>
    </citation>
    <scope>NUCLEOTIDE SEQUENCE [LARGE SCALE GENOMIC DNA]</scope>
    <source>
        <strain evidence="8 9">6</strain>
    </source>
</reference>
<evidence type="ECO:0000256" key="6">
    <source>
        <dbReference type="SAM" id="SignalP"/>
    </source>
</evidence>
<dbReference type="PROSITE" id="PS51007">
    <property type="entry name" value="CYTC"/>
    <property type="match status" value="1"/>
</dbReference>
<feature type="binding site" description="axial binding residue" evidence="5">
    <location>
        <position position="88"/>
    </location>
    <ligand>
        <name>heme c</name>
        <dbReference type="ChEBI" id="CHEBI:61717"/>
        <label>1</label>
    </ligand>
    <ligandPart>
        <name>Fe</name>
        <dbReference type="ChEBI" id="CHEBI:18248"/>
    </ligandPart>
</feature>
<feature type="binding site" description="axial binding residue" evidence="5">
    <location>
        <position position="195"/>
    </location>
    <ligand>
        <name>heme c</name>
        <dbReference type="ChEBI" id="CHEBI:61717"/>
        <label>2</label>
    </ligand>
    <ligandPart>
        <name>Fe</name>
        <dbReference type="ChEBI" id="CHEBI:18248"/>
    </ligandPart>
</feature>
<keyword evidence="1 4" id="KW-0349">Heme</keyword>
<accession>A0A2S5GRZ1</accession>
<evidence type="ECO:0000313" key="9">
    <source>
        <dbReference type="Proteomes" id="UP000239990"/>
    </source>
</evidence>
<sequence length="236" mass="23592">MTPRSLPAALLLSLAGVAAAQAQGAAGPDGKQISMQGANGAPACVTCHGARGEGNPAAGFPQLAGIGAKYLTEQLQAMANGSRVSPVMAATAKALNAEQQAAVARYYASLPSPLNIDRLAATAMNPVTPADTGAWLATRGAWDKNVPACNQCHGPGGIGVGENFPGLAGQPAAYIAGQLRAWRQGQRPPGPLALMPAVATRLTDAEIDAVSAYYAGLPKAADLLAAQAPAAPGARP</sequence>
<dbReference type="PIRSF" id="PIRSF000005">
    <property type="entry name" value="Cytochrome_c4"/>
    <property type="match status" value="1"/>
</dbReference>
<dbReference type="InterPro" id="IPR050597">
    <property type="entry name" value="Cytochrome_c_Oxidase_Subunit"/>
</dbReference>
<evidence type="ECO:0000256" key="2">
    <source>
        <dbReference type="ARBA" id="ARBA00022723"/>
    </source>
</evidence>
<comment type="caution">
    <text evidence="8">The sequence shown here is derived from an EMBL/GenBank/DDBJ whole genome shotgun (WGS) entry which is preliminary data.</text>
</comment>
<evidence type="ECO:0000259" key="7">
    <source>
        <dbReference type="PROSITE" id="PS51007"/>
    </source>
</evidence>
<organism evidence="8 9">
    <name type="scientific">Achromobacter spanius</name>
    <dbReference type="NCBI Taxonomy" id="217203"/>
    <lineage>
        <taxon>Bacteria</taxon>
        <taxon>Pseudomonadati</taxon>
        <taxon>Pseudomonadota</taxon>
        <taxon>Betaproteobacteria</taxon>
        <taxon>Burkholderiales</taxon>
        <taxon>Alcaligenaceae</taxon>
        <taxon>Achromobacter</taxon>
    </lineage>
</organism>
<dbReference type="Pfam" id="PF00034">
    <property type="entry name" value="Cytochrom_C"/>
    <property type="match status" value="1"/>
</dbReference>
<feature type="domain" description="Cytochrome c" evidence="7">
    <location>
        <begin position="25"/>
        <end position="218"/>
    </location>
</feature>
<evidence type="ECO:0000256" key="3">
    <source>
        <dbReference type="ARBA" id="ARBA00023004"/>
    </source>
</evidence>
<feature type="binding site" description="covalent" evidence="4">
    <location>
        <position position="149"/>
    </location>
    <ligand>
        <name>heme c</name>
        <dbReference type="ChEBI" id="CHEBI:61717"/>
        <label>2</label>
    </ligand>
</feature>
<dbReference type="PANTHER" id="PTHR33751:SF11">
    <property type="entry name" value="BLL4483 PROTEIN"/>
    <property type="match status" value="1"/>
</dbReference>
<dbReference type="GO" id="GO:0009055">
    <property type="term" value="F:electron transfer activity"/>
    <property type="evidence" value="ECO:0007669"/>
    <property type="project" value="InterPro"/>
</dbReference>
<evidence type="ECO:0000256" key="1">
    <source>
        <dbReference type="ARBA" id="ARBA00022617"/>
    </source>
</evidence>
<dbReference type="Gene3D" id="1.10.760.10">
    <property type="entry name" value="Cytochrome c-like domain"/>
    <property type="match status" value="2"/>
</dbReference>
<evidence type="ECO:0000313" key="8">
    <source>
        <dbReference type="EMBL" id="PPA75862.1"/>
    </source>
</evidence>